<dbReference type="RefSeq" id="WP_135461032.1">
    <property type="nucleotide sequence ID" value="NZ_SRLC01000001.1"/>
</dbReference>
<dbReference type="Proteomes" id="UP000297549">
    <property type="component" value="Unassembled WGS sequence"/>
</dbReference>
<evidence type="ECO:0000313" key="1">
    <source>
        <dbReference type="EMBL" id="TGE23948.1"/>
    </source>
</evidence>
<sequence>MARVNNNIITQGLSGTLGGTLVFRQSGNRTIVSTAPRETDREPSAKQLAHQQRFQEAALYAKAQLATPEGKAEYEAARDENNNSAYAIAVADFMQAPDIRELDLSNYTGKVGDTIRARVTDNFKVVGVTVRIENSDGSLVEEGPAMQQPNAVDWVFTAKKANTSLDGDKITFRAIDKPGNPTTVSKTL</sequence>
<dbReference type="AlphaFoldDB" id="A0A4Z0Q1L5"/>
<evidence type="ECO:0000313" key="2">
    <source>
        <dbReference type="Proteomes" id="UP000297549"/>
    </source>
</evidence>
<comment type="caution">
    <text evidence="1">The sequence shown here is derived from an EMBL/GenBank/DDBJ whole genome shotgun (WGS) entry which is preliminary data.</text>
</comment>
<protein>
    <submittedName>
        <fullName evidence="1">Uncharacterized protein</fullName>
    </submittedName>
</protein>
<accession>A0A4Z0Q1L5</accession>
<organism evidence="1 2">
    <name type="scientific">Hymenobacter aquaticus</name>
    <dbReference type="NCBI Taxonomy" id="1867101"/>
    <lineage>
        <taxon>Bacteria</taxon>
        <taxon>Pseudomonadati</taxon>
        <taxon>Bacteroidota</taxon>
        <taxon>Cytophagia</taxon>
        <taxon>Cytophagales</taxon>
        <taxon>Hymenobacteraceae</taxon>
        <taxon>Hymenobacter</taxon>
    </lineage>
</organism>
<dbReference type="OrthoDB" id="880927at2"/>
<gene>
    <name evidence="1" type="ORF">E5K00_01665</name>
</gene>
<proteinExistence type="predicted"/>
<name>A0A4Z0Q1L5_9BACT</name>
<dbReference type="EMBL" id="SRLC01000001">
    <property type="protein sequence ID" value="TGE23948.1"/>
    <property type="molecule type" value="Genomic_DNA"/>
</dbReference>
<keyword evidence="2" id="KW-1185">Reference proteome</keyword>
<reference evidence="1 2" key="1">
    <citation type="submission" date="2019-04" db="EMBL/GenBank/DDBJ databases">
        <authorList>
            <person name="Feng G."/>
            <person name="Zhang J."/>
            <person name="Zhu H."/>
        </authorList>
    </citation>
    <scope>NUCLEOTIDE SEQUENCE [LARGE SCALE GENOMIC DNA]</scope>
    <source>
        <strain evidence="1 2">JCM 31653</strain>
    </source>
</reference>